<sequence length="68" mass="8127">MVSLSVMASKVSWFFTFSTLYRYFLKIVLFSFTDVTWNILFSATFVSSWISFFVSYIISFMYGIELRR</sequence>
<evidence type="ECO:0000313" key="2">
    <source>
        <dbReference type="EMBL" id="ABT15900.1"/>
    </source>
</evidence>
<dbReference type="Proteomes" id="UP000204095">
    <property type="component" value="Segment"/>
</dbReference>
<keyword evidence="1" id="KW-0472">Membrane</keyword>
<protein>
    <submittedName>
        <fullName evidence="2">Uncharacterized protein n615L</fullName>
    </submittedName>
</protein>
<keyword evidence="1" id="KW-1133">Transmembrane helix</keyword>
<proteinExistence type="predicted"/>
<dbReference type="EMBL" id="DQ890022">
    <property type="protein sequence ID" value="ABT15900.1"/>
    <property type="molecule type" value="Genomic_DNA"/>
</dbReference>
<name>A7J7W9_PBCVF</name>
<dbReference type="RefSeq" id="YP_001426247.1">
    <property type="nucleotide sequence ID" value="NC_008603.1"/>
</dbReference>
<keyword evidence="1" id="KW-0812">Transmembrane</keyword>
<organism evidence="2 3">
    <name type="scientific">Paramecium bursaria Chlorella virus FR483</name>
    <name type="common">PBCV-FR483</name>
    <dbReference type="NCBI Taxonomy" id="399781"/>
    <lineage>
        <taxon>Viruses</taxon>
        <taxon>Varidnaviria</taxon>
        <taxon>Bamfordvirae</taxon>
        <taxon>Nucleocytoviricota</taxon>
        <taxon>Megaviricetes</taxon>
        <taxon>Algavirales</taxon>
        <taxon>Phycodnaviridae</taxon>
        <taxon>Chlorovirus</taxon>
        <taxon>Chlorovirus conductrix</taxon>
        <taxon>Paramecium bursaria Chlorella virus A1</taxon>
    </lineage>
</organism>
<dbReference type="GeneID" id="5469661"/>
<accession>A7J7W9</accession>
<feature type="transmembrane region" description="Helical" evidence="1">
    <location>
        <begin position="39"/>
        <end position="64"/>
    </location>
</feature>
<gene>
    <name evidence="2" type="primary">n615L</name>
    <name evidence="2" type="ORF">FR483_n615L</name>
</gene>
<organismHost>
    <name type="scientific">Paramecium bursaria</name>
    <dbReference type="NCBI Taxonomy" id="74790"/>
</organismHost>
<dbReference type="KEGG" id="vg:5469661"/>
<evidence type="ECO:0000256" key="1">
    <source>
        <dbReference type="SAM" id="Phobius"/>
    </source>
</evidence>
<reference evidence="2 3" key="1">
    <citation type="journal article" date="2007" name="Virology">
        <title>Sequence and annotation of the 314-kb MT325 and the 321-kb FR483 viruses that infect Chlorella Pbi.</title>
        <authorList>
            <person name="Fitzgerald L.A."/>
            <person name="Graves M.V."/>
            <person name="Li X."/>
            <person name="Feldblyum T."/>
            <person name="Hartigan J."/>
            <person name="Van Etten J.L."/>
        </authorList>
    </citation>
    <scope>NUCLEOTIDE SEQUENCE [LARGE SCALE GENOMIC DNA]</scope>
    <source>
        <strain evidence="2 3">FR483</strain>
    </source>
</reference>
<feature type="transmembrane region" description="Helical" evidence="1">
    <location>
        <begin position="12"/>
        <end position="33"/>
    </location>
</feature>
<evidence type="ECO:0000313" key="3">
    <source>
        <dbReference type="Proteomes" id="UP000204095"/>
    </source>
</evidence>